<name>A0A9D4NNJ5_DREPO</name>
<reference evidence="1" key="2">
    <citation type="submission" date="2020-11" db="EMBL/GenBank/DDBJ databases">
        <authorList>
            <person name="McCartney M.A."/>
            <person name="Auch B."/>
            <person name="Kono T."/>
            <person name="Mallez S."/>
            <person name="Becker A."/>
            <person name="Gohl D.M."/>
            <person name="Silverstein K.A.T."/>
            <person name="Koren S."/>
            <person name="Bechman K.B."/>
            <person name="Herman A."/>
            <person name="Abrahante J.E."/>
            <person name="Garbe J."/>
        </authorList>
    </citation>
    <scope>NUCLEOTIDE SEQUENCE</scope>
    <source>
        <strain evidence="1">Duluth1</strain>
        <tissue evidence="1">Whole animal</tissue>
    </source>
</reference>
<gene>
    <name evidence="1" type="ORF">DPMN_021940</name>
</gene>
<accession>A0A9D4NNJ5</accession>
<keyword evidence="2" id="KW-1185">Reference proteome</keyword>
<organism evidence="1 2">
    <name type="scientific">Dreissena polymorpha</name>
    <name type="common">Zebra mussel</name>
    <name type="synonym">Mytilus polymorpha</name>
    <dbReference type="NCBI Taxonomy" id="45954"/>
    <lineage>
        <taxon>Eukaryota</taxon>
        <taxon>Metazoa</taxon>
        <taxon>Spiralia</taxon>
        <taxon>Lophotrochozoa</taxon>
        <taxon>Mollusca</taxon>
        <taxon>Bivalvia</taxon>
        <taxon>Autobranchia</taxon>
        <taxon>Heteroconchia</taxon>
        <taxon>Euheterodonta</taxon>
        <taxon>Imparidentia</taxon>
        <taxon>Neoheterodontei</taxon>
        <taxon>Myida</taxon>
        <taxon>Dreissenoidea</taxon>
        <taxon>Dreissenidae</taxon>
        <taxon>Dreissena</taxon>
    </lineage>
</organism>
<comment type="caution">
    <text evidence="1">The sequence shown here is derived from an EMBL/GenBank/DDBJ whole genome shotgun (WGS) entry which is preliminary data.</text>
</comment>
<evidence type="ECO:0000313" key="2">
    <source>
        <dbReference type="Proteomes" id="UP000828390"/>
    </source>
</evidence>
<protein>
    <submittedName>
        <fullName evidence="1">Uncharacterized protein</fullName>
    </submittedName>
</protein>
<evidence type="ECO:0000313" key="1">
    <source>
        <dbReference type="EMBL" id="KAH3897745.1"/>
    </source>
</evidence>
<dbReference type="Proteomes" id="UP000828390">
    <property type="component" value="Unassembled WGS sequence"/>
</dbReference>
<reference evidence="1" key="1">
    <citation type="journal article" date="2019" name="bioRxiv">
        <title>The Genome of the Zebra Mussel, Dreissena polymorpha: A Resource for Invasive Species Research.</title>
        <authorList>
            <person name="McCartney M.A."/>
            <person name="Auch B."/>
            <person name="Kono T."/>
            <person name="Mallez S."/>
            <person name="Zhang Y."/>
            <person name="Obille A."/>
            <person name="Becker A."/>
            <person name="Abrahante J.E."/>
            <person name="Garbe J."/>
            <person name="Badalamenti J.P."/>
            <person name="Herman A."/>
            <person name="Mangelson H."/>
            <person name="Liachko I."/>
            <person name="Sullivan S."/>
            <person name="Sone E.D."/>
            <person name="Koren S."/>
            <person name="Silverstein K.A.T."/>
            <person name="Beckman K.B."/>
            <person name="Gohl D.M."/>
        </authorList>
    </citation>
    <scope>NUCLEOTIDE SEQUENCE</scope>
    <source>
        <strain evidence="1">Duluth1</strain>
        <tissue evidence="1">Whole animal</tissue>
    </source>
</reference>
<dbReference type="EMBL" id="JAIWYP010000001">
    <property type="protein sequence ID" value="KAH3897745.1"/>
    <property type="molecule type" value="Genomic_DNA"/>
</dbReference>
<dbReference type="AlphaFoldDB" id="A0A9D4NNJ5"/>
<proteinExistence type="predicted"/>
<sequence>MSTKASESAETVTSSTTVTFLSLLPSCTNGISLPLKLITFLLRKISACSPLPPASTSNPNST</sequence>